<keyword evidence="2 3" id="KW-0040">ANK repeat</keyword>
<dbReference type="OrthoDB" id="341259at2759"/>
<dbReference type="SMR" id="A2D8Z5"/>
<dbReference type="STRING" id="5722.A2D8Z5"/>
<dbReference type="VEuPathDB" id="TrichDB:TVAGG3_0529000"/>
<evidence type="ECO:0000313" key="4">
    <source>
        <dbReference type="EMBL" id="EAY23021.1"/>
    </source>
</evidence>
<dbReference type="InParanoid" id="A2D8Z5"/>
<dbReference type="InterPro" id="IPR036770">
    <property type="entry name" value="Ankyrin_rpt-contain_sf"/>
</dbReference>
<evidence type="ECO:0000256" key="2">
    <source>
        <dbReference type="ARBA" id="ARBA00023043"/>
    </source>
</evidence>
<dbReference type="SMART" id="SM00248">
    <property type="entry name" value="ANK"/>
    <property type="match status" value="4"/>
</dbReference>
<dbReference type="Pfam" id="PF00023">
    <property type="entry name" value="Ank"/>
    <property type="match status" value="1"/>
</dbReference>
<feature type="repeat" description="ANK" evidence="3">
    <location>
        <begin position="165"/>
        <end position="197"/>
    </location>
</feature>
<feature type="repeat" description="ANK" evidence="3">
    <location>
        <begin position="132"/>
        <end position="164"/>
    </location>
</feature>
<dbReference type="VEuPathDB" id="TrichDB:TVAG_182570"/>
<keyword evidence="1" id="KW-0677">Repeat</keyword>
<dbReference type="KEGG" id="tva:5468580"/>
<dbReference type="PROSITE" id="PS50088">
    <property type="entry name" value="ANK_REPEAT"/>
    <property type="match status" value="3"/>
</dbReference>
<organism evidence="4 5">
    <name type="scientific">Trichomonas vaginalis (strain ATCC PRA-98 / G3)</name>
    <dbReference type="NCBI Taxonomy" id="412133"/>
    <lineage>
        <taxon>Eukaryota</taxon>
        <taxon>Metamonada</taxon>
        <taxon>Parabasalia</taxon>
        <taxon>Trichomonadida</taxon>
        <taxon>Trichomonadidae</taxon>
        <taxon>Trichomonas</taxon>
    </lineage>
</organism>
<dbReference type="PRINTS" id="PR01415">
    <property type="entry name" value="ANKYRIN"/>
</dbReference>
<dbReference type="PANTHER" id="PTHR24188">
    <property type="entry name" value="ANKYRIN REPEAT PROTEIN"/>
    <property type="match status" value="1"/>
</dbReference>
<dbReference type="InterPro" id="IPR002110">
    <property type="entry name" value="Ankyrin_rpt"/>
</dbReference>
<proteinExistence type="predicted"/>
<dbReference type="SUPFAM" id="SSF48403">
    <property type="entry name" value="Ankyrin repeat"/>
    <property type="match status" value="1"/>
</dbReference>
<accession>A2D8Z5</accession>
<sequence>MNQGITSNSEYIAAYKLILKDKEATINHSNDIVEVYNFLADLSENGNHEMMAKACEDGLWKKESNDTFNILHLACRNGIFQLVNSLILCGCDKESQTKYGYTPLIIASCFGKLEIVKYLISIGADKEAKDKYGYTPLIIASGNGHLEVVKYLISIGADKEARNNDEYTPLNCASIKGHEEIVKYLISVGANKEAKYYERKTALTVVKDNVRNYLSSWIKNTLDSI</sequence>
<feature type="repeat" description="ANK" evidence="3">
    <location>
        <begin position="99"/>
        <end position="131"/>
    </location>
</feature>
<dbReference type="eggNOG" id="KOG4177">
    <property type="taxonomic scope" value="Eukaryota"/>
</dbReference>
<dbReference type="PANTHER" id="PTHR24188:SF29">
    <property type="entry name" value="GH09064P"/>
    <property type="match status" value="1"/>
</dbReference>
<reference evidence="4" key="1">
    <citation type="submission" date="2006-10" db="EMBL/GenBank/DDBJ databases">
        <authorList>
            <person name="Amadeo P."/>
            <person name="Zhao Q."/>
            <person name="Wortman J."/>
            <person name="Fraser-Liggett C."/>
            <person name="Carlton J."/>
        </authorList>
    </citation>
    <scope>NUCLEOTIDE SEQUENCE</scope>
    <source>
        <strain evidence="4">G3</strain>
    </source>
</reference>
<reference evidence="4" key="2">
    <citation type="journal article" date="2007" name="Science">
        <title>Draft genome sequence of the sexually transmitted pathogen Trichomonas vaginalis.</title>
        <authorList>
            <person name="Carlton J.M."/>
            <person name="Hirt R.P."/>
            <person name="Silva J.C."/>
            <person name="Delcher A.L."/>
            <person name="Schatz M."/>
            <person name="Zhao Q."/>
            <person name="Wortman J.R."/>
            <person name="Bidwell S.L."/>
            <person name="Alsmark U.C.M."/>
            <person name="Besteiro S."/>
            <person name="Sicheritz-Ponten T."/>
            <person name="Noel C.J."/>
            <person name="Dacks J.B."/>
            <person name="Foster P.G."/>
            <person name="Simillion C."/>
            <person name="Van de Peer Y."/>
            <person name="Miranda-Saavedra D."/>
            <person name="Barton G.J."/>
            <person name="Westrop G.D."/>
            <person name="Mueller S."/>
            <person name="Dessi D."/>
            <person name="Fiori P.L."/>
            <person name="Ren Q."/>
            <person name="Paulsen I."/>
            <person name="Zhang H."/>
            <person name="Bastida-Corcuera F.D."/>
            <person name="Simoes-Barbosa A."/>
            <person name="Brown M.T."/>
            <person name="Hayes R.D."/>
            <person name="Mukherjee M."/>
            <person name="Okumura C.Y."/>
            <person name="Schneider R."/>
            <person name="Smith A.J."/>
            <person name="Vanacova S."/>
            <person name="Villalvazo M."/>
            <person name="Haas B.J."/>
            <person name="Pertea M."/>
            <person name="Feldblyum T.V."/>
            <person name="Utterback T.R."/>
            <person name="Shu C.L."/>
            <person name="Osoegawa K."/>
            <person name="de Jong P.J."/>
            <person name="Hrdy I."/>
            <person name="Horvathova L."/>
            <person name="Zubacova Z."/>
            <person name="Dolezal P."/>
            <person name="Malik S.B."/>
            <person name="Logsdon J.M. Jr."/>
            <person name="Henze K."/>
            <person name="Gupta A."/>
            <person name="Wang C.C."/>
            <person name="Dunne R.L."/>
            <person name="Upcroft J.A."/>
            <person name="Upcroft P."/>
            <person name="White O."/>
            <person name="Salzberg S.L."/>
            <person name="Tang P."/>
            <person name="Chiu C.-H."/>
            <person name="Lee Y.-S."/>
            <person name="Embley T.M."/>
            <person name="Coombs G.H."/>
            <person name="Mottram J.C."/>
            <person name="Tachezy J."/>
            <person name="Fraser-Liggett C.M."/>
            <person name="Johnson P.J."/>
        </authorList>
    </citation>
    <scope>NUCLEOTIDE SEQUENCE [LARGE SCALE GENOMIC DNA]</scope>
    <source>
        <strain evidence="4">G3</strain>
    </source>
</reference>
<dbReference type="AlphaFoldDB" id="A2D8Z5"/>
<protein>
    <submittedName>
        <fullName evidence="4">Uncharacterized protein</fullName>
    </submittedName>
</protein>
<evidence type="ECO:0000256" key="3">
    <source>
        <dbReference type="PROSITE-ProRule" id="PRU00023"/>
    </source>
</evidence>
<dbReference type="PROSITE" id="PS50297">
    <property type="entry name" value="ANK_REP_REGION"/>
    <property type="match status" value="3"/>
</dbReference>
<gene>
    <name evidence="4" type="ORF">TVAG_182570</name>
</gene>
<keyword evidence="5" id="KW-1185">Reference proteome</keyword>
<name>A2D8Z5_TRIV3</name>
<dbReference type="Pfam" id="PF12796">
    <property type="entry name" value="Ank_2"/>
    <property type="match status" value="1"/>
</dbReference>
<evidence type="ECO:0000256" key="1">
    <source>
        <dbReference type="ARBA" id="ARBA00022737"/>
    </source>
</evidence>
<dbReference type="RefSeq" id="XP_001584007.1">
    <property type="nucleotide sequence ID" value="XM_001583957.1"/>
</dbReference>
<dbReference type="Gene3D" id="1.25.40.20">
    <property type="entry name" value="Ankyrin repeat-containing domain"/>
    <property type="match status" value="2"/>
</dbReference>
<evidence type="ECO:0000313" key="5">
    <source>
        <dbReference type="Proteomes" id="UP000001542"/>
    </source>
</evidence>
<dbReference type="EMBL" id="DS113180">
    <property type="protein sequence ID" value="EAY23021.1"/>
    <property type="molecule type" value="Genomic_DNA"/>
</dbReference>
<dbReference type="Proteomes" id="UP000001542">
    <property type="component" value="Unassembled WGS sequence"/>
</dbReference>